<evidence type="ECO:0000313" key="1">
    <source>
        <dbReference type="EMBL" id="PPJ22850.1"/>
    </source>
</evidence>
<gene>
    <name evidence="1" type="ORF">C5F51_30140</name>
</gene>
<protein>
    <submittedName>
        <fullName evidence="1">Uncharacterized protein</fullName>
    </submittedName>
</protein>
<name>A0A2S5ZXM7_9NOCA</name>
<dbReference type="RefSeq" id="WP_064910700.1">
    <property type="nucleotide sequence ID" value="NZ_JBITKZ010000002.1"/>
</dbReference>
<evidence type="ECO:0000313" key="2">
    <source>
        <dbReference type="Proteomes" id="UP000238356"/>
    </source>
</evidence>
<reference evidence="1 2" key="1">
    <citation type="submission" date="2018-02" db="EMBL/GenBank/DDBJ databases">
        <title>8 Nocardia nova and 1 Nocardia cyriacigeorgica strain used for evolution to TMP-SMX.</title>
        <authorList>
            <person name="Mehta H."/>
            <person name="Weng J."/>
            <person name="Shamoo Y."/>
        </authorList>
    </citation>
    <scope>NUCLEOTIDE SEQUENCE [LARGE SCALE GENOMIC DNA]</scope>
    <source>
        <strain evidence="1 2">BAA2227</strain>
    </source>
</reference>
<proteinExistence type="predicted"/>
<keyword evidence="2" id="KW-1185">Reference proteome</keyword>
<dbReference type="Proteomes" id="UP000238356">
    <property type="component" value="Unassembled WGS sequence"/>
</dbReference>
<accession>A0A2S5ZXM7</accession>
<comment type="caution">
    <text evidence="1">The sequence shown here is derived from an EMBL/GenBank/DDBJ whole genome shotgun (WGS) entry which is preliminary data.</text>
</comment>
<sequence length="81" mass="8782">MDEVSCRSCGTCVLVEKFSPQHTSVQWSRSAMRACTELSQPGTHAHTCTALRESIDAAVQSGQLSVSTRDVDVRTRGRTVA</sequence>
<organism evidence="1 2">
    <name type="scientific">Nocardia nova</name>
    <dbReference type="NCBI Taxonomy" id="37330"/>
    <lineage>
        <taxon>Bacteria</taxon>
        <taxon>Bacillati</taxon>
        <taxon>Actinomycetota</taxon>
        <taxon>Actinomycetes</taxon>
        <taxon>Mycobacteriales</taxon>
        <taxon>Nocardiaceae</taxon>
        <taxon>Nocardia</taxon>
    </lineage>
</organism>
<dbReference type="AlphaFoldDB" id="A0A2S5ZXM7"/>
<dbReference type="EMBL" id="PSZD01000027">
    <property type="protein sequence ID" value="PPJ22850.1"/>
    <property type="molecule type" value="Genomic_DNA"/>
</dbReference>